<dbReference type="Pfam" id="PF01926">
    <property type="entry name" value="MMR_HSR1"/>
    <property type="match status" value="1"/>
</dbReference>
<dbReference type="GO" id="GO:0005525">
    <property type="term" value="F:GTP binding"/>
    <property type="evidence" value="ECO:0007669"/>
    <property type="project" value="InterPro"/>
</dbReference>
<name>C0K084_9BACT</name>
<dbReference type="GO" id="GO:0005737">
    <property type="term" value="C:cytoplasm"/>
    <property type="evidence" value="ECO:0007669"/>
    <property type="project" value="TreeGrafter"/>
</dbReference>
<dbReference type="SUPFAM" id="SSF52540">
    <property type="entry name" value="P-loop containing nucleoside triphosphate hydrolases"/>
    <property type="match status" value="1"/>
</dbReference>
<protein>
    <submittedName>
        <fullName evidence="2">Putative GTPase</fullName>
    </submittedName>
</protein>
<dbReference type="PANTHER" id="PTHR42714">
    <property type="entry name" value="TRNA MODIFICATION GTPASE GTPBP3"/>
    <property type="match status" value="1"/>
</dbReference>
<feature type="domain" description="G" evidence="1">
    <location>
        <begin position="12"/>
        <end position="101"/>
    </location>
</feature>
<dbReference type="GO" id="GO:0030488">
    <property type="term" value="P:tRNA methylation"/>
    <property type="evidence" value="ECO:0007669"/>
    <property type="project" value="TreeGrafter"/>
</dbReference>
<dbReference type="GO" id="GO:0002098">
    <property type="term" value="P:tRNA wobble uridine modification"/>
    <property type="evidence" value="ECO:0007669"/>
    <property type="project" value="TreeGrafter"/>
</dbReference>
<dbReference type="InterPro" id="IPR005225">
    <property type="entry name" value="Small_GTP-bd"/>
</dbReference>
<dbReference type="PANTHER" id="PTHR42714:SF6">
    <property type="entry name" value="TRANSLATION INITIATION FACTOR IF-2"/>
    <property type="match status" value="1"/>
</dbReference>
<dbReference type="EMBL" id="FJ529694">
    <property type="protein sequence ID" value="ACM91114.1"/>
    <property type="molecule type" value="Genomic_DNA"/>
</dbReference>
<sequence>MNQAARGERVHIGVFGRRNAGKSSLLNALTGQQAALVSDVAGTTTDPVYQPMELHGAGAVVFIDTAGFDDTGMLGGMRVERTRSAAARADIALVLFDEEDVEGEAGANGAFLWAEKLRRAGTTVLPVVAKTDIRAEKGALLAKTVESHVLFSSRKVNFRPIGFSRPQAKHH</sequence>
<organism evidence="2">
    <name type="scientific">uncultured bacterium Rlip2</name>
    <dbReference type="NCBI Taxonomy" id="581115"/>
    <lineage>
        <taxon>Bacteria</taxon>
        <taxon>environmental samples</taxon>
    </lineage>
</organism>
<dbReference type="AlphaFoldDB" id="C0K084"/>
<reference evidence="2" key="1">
    <citation type="journal article" date="2009" name="Biochem. Biophys. Res. Commun.">
        <title>Isolation and biochemical characterization of two lipases from a metagenomic library of China Holstein cow rumen.</title>
        <authorList>
            <person name="Liu K."/>
            <person name="Wang J."/>
            <person name="Bu D."/>
            <person name="Zhao S."/>
            <person name="McSweeney C."/>
            <person name="Yu P."/>
            <person name="Li D."/>
        </authorList>
    </citation>
    <scope>NUCLEOTIDE SEQUENCE</scope>
</reference>
<evidence type="ECO:0000259" key="1">
    <source>
        <dbReference type="Pfam" id="PF01926"/>
    </source>
</evidence>
<accession>C0K084</accession>
<proteinExistence type="predicted"/>
<evidence type="ECO:0000313" key="2">
    <source>
        <dbReference type="EMBL" id="ACM91114.1"/>
    </source>
</evidence>
<dbReference type="InterPro" id="IPR027417">
    <property type="entry name" value="P-loop_NTPase"/>
</dbReference>
<dbReference type="InterPro" id="IPR006073">
    <property type="entry name" value="GTP-bd"/>
</dbReference>
<dbReference type="Gene3D" id="3.40.50.300">
    <property type="entry name" value="P-loop containing nucleotide triphosphate hydrolases"/>
    <property type="match status" value="1"/>
</dbReference>
<dbReference type="CDD" id="cd00880">
    <property type="entry name" value="Era_like"/>
    <property type="match status" value="1"/>
</dbReference>
<dbReference type="NCBIfam" id="TIGR00231">
    <property type="entry name" value="small_GTP"/>
    <property type="match status" value="1"/>
</dbReference>